<reference evidence="2" key="1">
    <citation type="submission" date="2015-10" db="EMBL/GenBank/DDBJ databases">
        <authorList>
            <person name="Martinez-Garcia P.J."/>
            <person name="Crepeau M.W."/>
            <person name="Puiu D."/>
            <person name="Gonzalez-Ibeas D."/>
            <person name="Whalen J."/>
            <person name="Stevens K."/>
            <person name="Paul R."/>
            <person name="Butterfield T."/>
            <person name="Britton M."/>
            <person name="Reagan R."/>
            <person name="Chakraborty S."/>
            <person name="Walawage S.L."/>
            <person name="Vasquez-Gross H.A."/>
            <person name="Cardeno C."/>
            <person name="Famula R."/>
            <person name="Pratt K."/>
            <person name="Kuruganti S."/>
            <person name="Aradhya M.K."/>
            <person name="Leslie C.A."/>
            <person name="Dandekar A.M."/>
            <person name="Salzberg S.L."/>
            <person name="Wegrzyn J.L."/>
            <person name="Langley C.H."/>
            <person name="Neale D.B."/>
        </authorList>
    </citation>
    <scope>NUCLEOTIDE SEQUENCE</scope>
    <source>
        <tissue evidence="2">Leaves</tissue>
    </source>
</reference>
<dbReference type="Proteomes" id="UP000619265">
    <property type="component" value="Unassembled WGS sequence"/>
</dbReference>
<reference evidence="2" key="2">
    <citation type="submission" date="2020-03" db="EMBL/GenBank/DDBJ databases">
        <title>Walnut 2.0.</title>
        <authorList>
            <person name="Marrano A."/>
            <person name="Britton M."/>
            <person name="Zimin A.V."/>
            <person name="Zaini P.A."/>
            <person name="Workman R."/>
            <person name="Puiu D."/>
            <person name="Bianco L."/>
            <person name="Allen B.J."/>
            <person name="Troggio M."/>
            <person name="Leslie C.A."/>
            <person name="Timp W."/>
            <person name="Dendekar A."/>
            <person name="Salzberg S.L."/>
            <person name="Neale D.B."/>
        </authorList>
    </citation>
    <scope>NUCLEOTIDE SEQUENCE</scope>
    <source>
        <tissue evidence="2">Leaves</tissue>
    </source>
</reference>
<proteinExistence type="predicted"/>
<dbReference type="PANTHER" id="PTHR47481:SF9">
    <property type="entry name" value="RETROTRANSPOSON GAG DOMAIN-CONTAINING PROTEIN"/>
    <property type="match status" value="1"/>
</dbReference>
<comment type="caution">
    <text evidence="2">The sequence shown here is derived from an EMBL/GenBank/DDBJ whole genome shotgun (WGS) entry which is preliminary data.</text>
</comment>
<dbReference type="Pfam" id="PF14223">
    <property type="entry name" value="Retrotran_gag_2"/>
    <property type="match status" value="1"/>
</dbReference>
<accession>A0A834CUV0</accession>
<gene>
    <name evidence="2" type="ORF">F2P56_012738</name>
</gene>
<name>A0A834CUV0_JUGRE</name>
<dbReference type="Gramene" id="Jr06_10090_p1">
    <property type="protein sequence ID" value="cds.Jr06_10090_p1"/>
    <property type="gene ID" value="Jr06_10090"/>
</dbReference>
<evidence type="ECO:0008006" key="4">
    <source>
        <dbReference type="Google" id="ProtNLM"/>
    </source>
</evidence>
<dbReference type="EMBL" id="LIHL02000006">
    <property type="protein sequence ID" value="KAF5468595.1"/>
    <property type="molecule type" value="Genomic_DNA"/>
</dbReference>
<dbReference type="PANTHER" id="PTHR47481">
    <property type="match status" value="1"/>
</dbReference>
<dbReference type="AlphaFoldDB" id="A0A834CUV0"/>
<evidence type="ECO:0000313" key="3">
    <source>
        <dbReference type="Proteomes" id="UP000619265"/>
    </source>
</evidence>
<organism evidence="2 3">
    <name type="scientific">Juglans regia</name>
    <name type="common">English walnut</name>
    <dbReference type="NCBI Taxonomy" id="51240"/>
    <lineage>
        <taxon>Eukaryota</taxon>
        <taxon>Viridiplantae</taxon>
        <taxon>Streptophyta</taxon>
        <taxon>Embryophyta</taxon>
        <taxon>Tracheophyta</taxon>
        <taxon>Spermatophyta</taxon>
        <taxon>Magnoliopsida</taxon>
        <taxon>eudicotyledons</taxon>
        <taxon>Gunneridae</taxon>
        <taxon>Pentapetalae</taxon>
        <taxon>rosids</taxon>
        <taxon>fabids</taxon>
        <taxon>Fagales</taxon>
        <taxon>Juglandaceae</taxon>
        <taxon>Juglans</taxon>
    </lineage>
</organism>
<evidence type="ECO:0000256" key="1">
    <source>
        <dbReference type="SAM" id="MobiDB-lite"/>
    </source>
</evidence>
<sequence>MDYVNGNSQCPSSDGTPSSIAQKNHWVRQDKLILSAILASTSPTITPLIATAKTSYEAWKKLSTMYASKSRTRAMQLREELTLIQRGNRPIPEYLHAVKGLADEIALIDHPISDDDLTLYVLNGLGPDFREIAAPIRAREKSLAFEELHDLLVGHESYLRRMEIATQQFVAAANFTSRRTGFSAT</sequence>
<protein>
    <recommendedName>
        <fullName evidence="4">Retrovirus-related Pol polyprotein from transposon RE1</fullName>
    </recommendedName>
</protein>
<feature type="region of interest" description="Disordered" evidence="1">
    <location>
        <begin position="1"/>
        <end position="21"/>
    </location>
</feature>
<evidence type="ECO:0000313" key="2">
    <source>
        <dbReference type="EMBL" id="KAF5468595.1"/>
    </source>
</evidence>